<dbReference type="EMBL" id="AP005520">
    <property type="protein sequence ID" value="BAD03753.1"/>
    <property type="molecule type" value="Genomic_DNA"/>
</dbReference>
<evidence type="ECO:0000313" key="1">
    <source>
        <dbReference type="EMBL" id="BAD03479.1"/>
    </source>
</evidence>
<accession>Q6YZN0</accession>
<gene>
    <name evidence="1" type="ORF">B1104G07.31</name>
    <name evidence="2" type="ORF">P0426E02.9</name>
</gene>
<dbReference type="Proteomes" id="UP000000763">
    <property type="component" value="Chromosome 8"/>
</dbReference>
<reference evidence="2" key="2">
    <citation type="submission" date="2002-07" db="EMBL/GenBank/DDBJ databases">
        <title>Oryza sativa nipponbare(GA3) genomic DNA, chromosome 8, PAC clone:P0426E02.</title>
        <authorList>
            <person name="Sasaki T."/>
            <person name="Matsumoto T."/>
            <person name="Katayose Y."/>
        </authorList>
    </citation>
    <scope>NUCLEOTIDE SEQUENCE</scope>
</reference>
<reference evidence="3" key="3">
    <citation type="journal article" date="2005" name="Nature">
        <title>The map-based sequence of the rice genome.</title>
        <authorList>
            <consortium name="International rice genome sequencing project (IRGSP)"/>
            <person name="Matsumoto T."/>
            <person name="Wu J."/>
            <person name="Kanamori H."/>
            <person name="Katayose Y."/>
            <person name="Fujisawa M."/>
            <person name="Namiki N."/>
            <person name="Mizuno H."/>
            <person name="Yamamoto K."/>
            <person name="Antonio B.A."/>
            <person name="Baba T."/>
            <person name="Sakata K."/>
            <person name="Nagamura Y."/>
            <person name="Aoki H."/>
            <person name="Arikawa K."/>
            <person name="Arita K."/>
            <person name="Bito T."/>
            <person name="Chiden Y."/>
            <person name="Fujitsuka N."/>
            <person name="Fukunaka R."/>
            <person name="Hamada M."/>
            <person name="Harada C."/>
            <person name="Hayashi A."/>
            <person name="Hijishita S."/>
            <person name="Honda M."/>
            <person name="Hosokawa S."/>
            <person name="Ichikawa Y."/>
            <person name="Idonuma A."/>
            <person name="Iijima M."/>
            <person name="Ikeda M."/>
            <person name="Ikeno M."/>
            <person name="Ito K."/>
            <person name="Ito S."/>
            <person name="Ito T."/>
            <person name="Ito Y."/>
            <person name="Ito Y."/>
            <person name="Iwabuchi A."/>
            <person name="Kamiya K."/>
            <person name="Karasawa W."/>
            <person name="Kurita K."/>
            <person name="Katagiri S."/>
            <person name="Kikuta A."/>
            <person name="Kobayashi H."/>
            <person name="Kobayashi N."/>
            <person name="Machita K."/>
            <person name="Maehara T."/>
            <person name="Masukawa M."/>
            <person name="Mizubayashi T."/>
            <person name="Mukai Y."/>
            <person name="Nagasaki H."/>
            <person name="Nagata Y."/>
            <person name="Naito S."/>
            <person name="Nakashima M."/>
            <person name="Nakama Y."/>
            <person name="Nakamichi Y."/>
            <person name="Nakamura M."/>
            <person name="Meguro A."/>
            <person name="Negishi M."/>
            <person name="Ohta I."/>
            <person name="Ohta T."/>
            <person name="Okamoto M."/>
            <person name="Ono N."/>
            <person name="Saji S."/>
            <person name="Sakaguchi M."/>
            <person name="Sakai K."/>
            <person name="Shibata M."/>
            <person name="Shimokawa T."/>
            <person name="Song J."/>
            <person name="Takazaki Y."/>
            <person name="Terasawa K."/>
            <person name="Tsugane M."/>
            <person name="Tsuji K."/>
            <person name="Ueda S."/>
            <person name="Waki K."/>
            <person name="Yamagata H."/>
            <person name="Yamamoto M."/>
            <person name="Yamamoto S."/>
            <person name="Yamane H."/>
            <person name="Yoshiki S."/>
            <person name="Yoshihara R."/>
            <person name="Yukawa K."/>
            <person name="Zhong H."/>
            <person name="Yano M."/>
            <person name="Yuan Q."/>
            <person name="Ouyang S."/>
            <person name="Liu J."/>
            <person name="Jones K.M."/>
            <person name="Gansberger K."/>
            <person name="Moffat K."/>
            <person name="Hill J."/>
            <person name="Bera J."/>
            <person name="Fadrosh D."/>
            <person name="Jin S."/>
            <person name="Johri S."/>
            <person name="Kim M."/>
            <person name="Overton L."/>
            <person name="Reardon M."/>
            <person name="Tsitrin T."/>
            <person name="Vuong H."/>
            <person name="Weaver B."/>
            <person name="Ciecko A."/>
            <person name="Tallon L."/>
            <person name="Jackson J."/>
            <person name="Pai G."/>
            <person name="Aken S.V."/>
            <person name="Utterback T."/>
            <person name="Reidmuller S."/>
            <person name="Feldblyum T."/>
            <person name="Hsiao J."/>
            <person name="Zismann V."/>
            <person name="Iobst S."/>
            <person name="de Vazeille A.R."/>
            <person name="Buell C.R."/>
            <person name="Ying K."/>
            <person name="Li Y."/>
            <person name="Lu T."/>
            <person name="Huang Y."/>
            <person name="Zhao Q."/>
            <person name="Feng Q."/>
            <person name="Zhang L."/>
            <person name="Zhu J."/>
            <person name="Weng Q."/>
            <person name="Mu J."/>
            <person name="Lu Y."/>
            <person name="Fan D."/>
            <person name="Liu Y."/>
            <person name="Guan J."/>
            <person name="Zhang Y."/>
            <person name="Yu S."/>
            <person name="Liu X."/>
            <person name="Zhang Y."/>
            <person name="Hong G."/>
            <person name="Han B."/>
            <person name="Choisne N."/>
            <person name="Demange N."/>
            <person name="Orjeda G."/>
            <person name="Samain S."/>
            <person name="Cattolico L."/>
            <person name="Pelletier E."/>
            <person name="Couloux A."/>
            <person name="Segurens B."/>
            <person name="Wincker P."/>
            <person name="D'Hont A."/>
            <person name="Scarpelli C."/>
            <person name="Weissenbach J."/>
            <person name="Salanoubat M."/>
            <person name="Quetier F."/>
            <person name="Yu Y."/>
            <person name="Kim H.R."/>
            <person name="Rambo T."/>
            <person name="Currie J."/>
            <person name="Collura K."/>
            <person name="Luo M."/>
            <person name="Yang T."/>
            <person name="Ammiraju J.S.S."/>
            <person name="Engler F."/>
            <person name="Soderlund C."/>
            <person name="Wing R.A."/>
            <person name="Palmer L.E."/>
            <person name="de la Bastide M."/>
            <person name="Spiegel L."/>
            <person name="Nascimento L."/>
            <person name="Zutavern T."/>
            <person name="O'Shaughnessy A."/>
            <person name="Dike S."/>
            <person name="Dedhia N."/>
            <person name="Preston R."/>
            <person name="Balija V."/>
            <person name="McCombie W.R."/>
            <person name="Chow T."/>
            <person name="Chen H."/>
            <person name="Chung M."/>
            <person name="Chen C."/>
            <person name="Shaw J."/>
            <person name="Wu H."/>
            <person name="Hsiao K."/>
            <person name="Chao Y."/>
            <person name="Chu M."/>
            <person name="Cheng C."/>
            <person name="Hour A."/>
            <person name="Lee P."/>
            <person name="Lin S."/>
            <person name="Lin Y."/>
            <person name="Liou J."/>
            <person name="Liu S."/>
            <person name="Hsing Y."/>
            <person name="Raghuvanshi S."/>
            <person name="Mohanty A."/>
            <person name="Bharti A.K."/>
            <person name="Gaur A."/>
            <person name="Gupta V."/>
            <person name="Kumar D."/>
            <person name="Ravi V."/>
            <person name="Vij S."/>
            <person name="Kapur A."/>
            <person name="Khurana P."/>
            <person name="Khurana P."/>
            <person name="Khurana J.P."/>
            <person name="Tyagi A.K."/>
            <person name="Gaikwad K."/>
            <person name="Singh A."/>
            <person name="Dalal V."/>
            <person name="Srivastava S."/>
            <person name="Dixit A."/>
            <person name="Pal A.K."/>
            <person name="Ghazi I.A."/>
            <person name="Yadav M."/>
            <person name="Pandit A."/>
            <person name="Bhargava A."/>
            <person name="Sureshbabu K."/>
            <person name="Batra K."/>
            <person name="Sharma T.R."/>
            <person name="Mohapatra T."/>
            <person name="Singh N.K."/>
            <person name="Messing J."/>
            <person name="Nelson A.B."/>
            <person name="Fuks G."/>
            <person name="Kavchok S."/>
            <person name="Keizer G."/>
            <person name="Linton E."/>
            <person name="Llaca V."/>
            <person name="Song R."/>
            <person name="Tanyolac B."/>
            <person name="Young S."/>
            <person name="Ho-Il K."/>
            <person name="Hahn J.H."/>
            <person name="Sangsakoo G."/>
            <person name="Vanavichit A."/>
            <person name="de Mattos Luiz.A.T."/>
            <person name="Zimmer P.D."/>
            <person name="Malone G."/>
            <person name="Dellagostin O."/>
            <person name="de Oliveira A.C."/>
            <person name="Bevan M."/>
            <person name="Bancroft I."/>
            <person name="Minx P."/>
            <person name="Cordum H."/>
            <person name="Wilson R."/>
            <person name="Cheng Z."/>
            <person name="Jin W."/>
            <person name="Jiang J."/>
            <person name="Leong S.A."/>
            <person name="Iwama H."/>
            <person name="Gojobori T."/>
            <person name="Itoh T."/>
            <person name="Niimura Y."/>
            <person name="Fujii Y."/>
            <person name="Habara T."/>
            <person name="Sakai H."/>
            <person name="Sato Y."/>
            <person name="Wilson G."/>
            <person name="Kumar K."/>
            <person name="McCouch S."/>
            <person name="Juretic N."/>
            <person name="Hoen D."/>
            <person name="Wright S."/>
            <person name="Bruskiewich R."/>
            <person name="Bureau T."/>
            <person name="Miyao A."/>
            <person name="Hirochika H."/>
            <person name="Nishikawa T."/>
            <person name="Kadowaki K."/>
            <person name="Sugiura M."/>
            <person name="Burr B."/>
            <person name="Sasaki T."/>
        </authorList>
    </citation>
    <scope>NUCLEOTIDE SEQUENCE [LARGE SCALE GENOMIC DNA]</scope>
    <source>
        <strain evidence="3">cv. Nipponbare</strain>
    </source>
</reference>
<reference evidence="1" key="1">
    <citation type="submission" date="2002-04" db="EMBL/GenBank/DDBJ databases">
        <title>Oryza sativa nipponbare(GA3) genomic DNA, chromosome 8, BAC clone:B1104G07.</title>
        <authorList>
            <person name="Sasaki T."/>
            <person name="Matsumoto T."/>
            <person name="Katayose Y."/>
        </authorList>
    </citation>
    <scope>NUCLEOTIDE SEQUENCE</scope>
</reference>
<dbReference type="EMBL" id="AP005096">
    <property type="protein sequence ID" value="BAD03479.1"/>
    <property type="molecule type" value="Genomic_DNA"/>
</dbReference>
<evidence type="ECO:0000313" key="2">
    <source>
        <dbReference type="EMBL" id="BAD03753.1"/>
    </source>
</evidence>
<sequence length="71" mass="7552">MAVAVLRRAHSYAGREVEVLPDDLRKEGEGDGKSFNGGNSLKFADLVDDDWRRAGANASSKRSGSQGSTAN</sequence>
<name>Q6YZN0_ORYSJ</name>
<dbReference type="AlphaFoldDB" id="Q6YZN0"/>
<evidence type="ECO:0000313" key="3">
    <source>
        <dbReference type="Proteomes" id="UP000000763"/>
    </source>
</evidence>
<proteinExistence type="predicted"/>
<reference evidence="3" key="4">
    <citation type="journal article" date="2008" name="Nucleic Acids Res.">
        <title>The rice annotation project database (RAP-DB): 2008 update.</title>
        <authorList>
            <consortium name="The rice annotation project (RAP)"/>
        </authorList>
    </citation>
    <scope>GENOME REANNOTATION</scope>
    <source>
        <strain evidence="3">cv. Nipponbare</strain>
    </source>
</reference>
<organism evidence="2 3">
    <name type="scientific">Oryza sativa subsp. japonica</name>
    <name type="common">Rice</name>
    <dbReference type="NCBI Taxonomy" id="39947"/>
    <lineage>
        <taxon>Eukaryota</taxon>
        <taxon>Viridiplantae</taxon>
        <taxon>Streptophyta</taxon>
        <taxon>Embryophyta</taxon>
        <taxon>Tracheophyta</taxon>
        <taxon>Spermatophyta</taxon>
        <taxon>Magnoliopsida</taxon>
        <taxon>Liliopsida</taxon>
        <taxon>Poales</taxon>
        <taxon>Poaceae</taxon>
        <taxon>BOP clade</taxon>
        <taxon>Oryzoideae</taxon>
        <taxon>Oryzeae</taxon>
        <taxon>Oryzinae</taxon>
        <taxon>Oryza</taxon>
        <taxon>Oryza sativa</taxon>
    </lineage>
</organism>
<protein>
    <submittedName>
        <fullName evidence="2">Uncharacterized protein</fullName>
    </submittedName>
</protein>